<proteinExistence type="inferred from homology"/>
<dbReference type="SUPFAM" id="SSF53850">
    <property type="entry name" value="Periplasmic binding protein-like II"/>
    <property type="match status" value="1"/>
</dbReference>
<evidence type="ECO:0000259" key="5">
    <source>
        <dbReference type="PROSITE" id="PS50931"/>
    </source>
</evidence>
<protein>
    <submittedName>
        <fullName evidence="6">LysR family transcriptional regulator</fullName>
    </submittedName>
</protein>
<dbReference type="InterPro" id="IPR036390">
    <property type="entry name" value="WH_DNA-bd_sf"/>
</dbReference>
<accession>A0ABS2DQ13</accession>
<feature type="domain" description="HTH lysR-type" evidence="5">
    <location>
        <begin position="15"/>
        <end position="72"/>
    </location>
</feature>
<dbReference type="PANTHER" id="PTHR30118">
    <property type="entry name" value="HTH-TYPE TRANSCRIPTIONAL REGULATOR LEUO-RELATED"/>
    <property type="match status" value="1"/>
</dbReference>
<dbReference type="CDD" id="cd08417">
    <property type="entry name" value="PBP2_Nitroaromatics_like"/>
    <property type="match status" value="1"/>
</dbReference>
<evidence type="ECO:0000256" key="2">
    <source>
        <dbReference type="ARBA" id="ARBA00023015"/>
    </source>
</evidence>
<dbReference type="Proteomes" id="UP000715095">
    <property type="component" value="Unassembled WGS sequence"/>
</dbReference>
<gene>
    <name evidence="6" type="ORF">H6A60_02685</name>
</gene>
<evidence type="ECO:0000313" key="6">
    <source>
        <dbReference type="EMBL" id="MBM6703410.1"/>
    </source>
</evidence>
<comment type="caution">
    <text evidence="6">The sequence shown here is derived from an EMBL/GenBank/DDBJ whole genome shotgun (WGS) entry which is preliminary data.</text>
</comment>
<dbReference type="Pfam" id="PF03466">
    <property type="entry name" value="LysR_substrate"/>
    <property type="match status" value="1"/>
</dbReference>
<dbReference type="InterPro" id="IPR050389">
    <property type="entry name" value="LysR-type_TF"/>
</dbReference>
<evidence type="ECO:0000313" key="7">
    <source>
        <dbReference type="Proteomes" id="UP000715095"/>
    </source>
</evidence>
<name>A0ABS2DQ13_9BURK</name>
<evidence type="ECO:0000256" key="3">
    <source>
        <dbReference type="ARBA" id="ARBA00023125"/>
    </source>
</evidence>
<keyword evidence="2" id="KW-0805">Transcription regulation</keyword>
<dbReference type="RefSeq" id="WP_205101886.1">
    <property type="nucleotide sequence ID" value="NZ_JACJJC010000003.1"/>
</dbReference>
<dbReference type="EMBL" id="JACJJC010000003">
    <property type="protein sequence ID" value="MBM6703410.1"/>
    <property type="molecule type" value="Genomic_DNA"/>
</dbReference>
<evidence type="ECO:0000256" key="4">
    <source>
        <dbReference type="ARBA" id="ARBA00023163"/>
    </source>
</evidence>
<dbReference type="InterPro" id="IPR005119">
    <property type="entry name" value="LysR_subst-bd"/>
</dbReference>
<organism evidence="6 7">
    <name type="scientific">Sutterella massiliensis</name>
    <dbReference type="NCBI Taxonomy" id="1816689"/>
    <lineage>
        <taxon>Bacteria</taxon>
        <taxon>Pseudomonadati</taxon>
        <taxon>Pseudomonadota</taxon>
        <taxon>Betaproteobacteria</taxon>
        <taxon>Burkholderiales</taxon>
        <taxon>Sutterellaceae</taxon>
        <taxon>Sutterella</taxon>
    </lineage>
</organism>
<evidence type="ECO:0000256" key="1">
    <source>
        <dbReference type="ARBA" id="ARBA00009437"/>
    </source>
</evidence>
<keyword evidence="3" id="KW-0238">DNA-binding</keyword>
<keyword evidence="4" id="KW-0804">Transcription</keyword>
<dbReference type="PANTHER" id="PTHR30118:SF15">
    <property type="entry name" value="TRANSCRIPTIONAL REGULATORY PROTEIN"/>
    <property type="match status" value="1"/>
</dbReference>
<comment type="similarity">
    <text evidence="1">Belongs to the LysR transcriptional regulatory family.</text>
</comment>
<dbReference type="PROSITE" id="PS50931">
    <property type="entry name" value="HTH_LYSR"/>
    <property type="match status" value="1"/>
</dbReference>
<dbReference type="InterPro" id="IPR037402">
    <property type="entry name" value="YidZ_PBP2"/>
</dbReference>
<dbReference type="Gene3D" id="3.40.190.10">
    <property type="entry name" value="Periplasmic binding protein-like II"/>
    <property type="match status" value="2"/>
</dbReference>
<sequence>MSRSNRPNINAADSITRAQLKFLSDLAQSGKLSRTAEHLGLSLSAASRMLDRLREAFGDPLFTPHARGLTPTDAMLRLEPELRRTIEQTDRLFSQPSFDPATLRRTFSIAARGLVVPELLAYAISRVAREAPSVHLEMHHRTSRIWDQIEAGELDLALVPDRAVPPALRTLPLFPIEIGILLREDHPLVREFGGGAPTLSALLRYKRLAMTVSANLHNASWDRQLLGEVPERRDQVVCSSTNAIDLAVALEESDFLMLVPKRGALSMRSRYKLAWLPLPAELPQPAAKQIVLVWRESLQRDPAHQWLRGIIRDWARRGEAAIGGVEKNEAAQGAAPGETQDAN</sequence>
<dbReference type="SUPFAM" id="SSF46785">
    <property type="entry name" value="Winged helix' DNA-binding domain"/>
    <property type="match status" value="1"/>
</dbReference>
<dbReference type="Pfam" id="PF00126">
    <property type="entry name" value="HTH_1"/>
    <property type="match status" value="1"/>
</dbReference>
<dbReference type="InterPro" id="IPR000847">
    <property type="entry name" value="LysR_HTH_N"/>
</dbReference>
<keyword evidence="7" id="KW-1185">Reference proteome</keyword>
<dbReference type="InterPro" id="IPR036388">
    <property type="entry name" value="WH-like_DNA-bd_sf"/>
</dbReference>
<reference evidence="6 7" key="1">
    <citation type="journal article" date="2021" name="Sci. Rep.">
        <title>The distribution of antibiotic resistance genes in chicken gut microbiota commensals.</title>
        <authorList>
            <person name="Juricova H."/>
            <person name="Matiasovicova J."/>
            <person name="Kubasova T."/>
            <person name="Cejkova D."/>
            <person name="Rychlik I."/>
        </authorList>
    </citation>
    <scope>NUCLEOTIDE SEQUENCE [LARGE SCALE GENOMIC DNA]</scope>
    <source>
        <strain evidence="6 7">An829</strain>
    </source>
</reference>
<dbReference type="Gene3D" id="1.10.10.10">
    <property type="entry name" value="Winged helix-like DNA-binding domain superfamily/Winged helix DNA-binding domain"/>
    <property type="match status" value="1"/>
</dbReference>